<sequence length="172" mass="18698">METTYDVKVYKILTYKGARKTTYTVRWEVAGKRWREPFGTVALAEGFRSELIRATGKGEAFVIATGLPVSHRSKSASMSWYAFAVGYVDARWAEIGGNSRKNTAKTLTTVTIALLRAQPTQFSPVAVRTALREMGVQRDPPCGRPARRGGHPEVGGAQLPAGLGLGRAGESR</sequence>
<dbReference type="RefSeq" id="WP_359775748.1">
    <property type="nucleotide sequence ID" value="NZ_JBEYRR010000002.1"/>
</dbReference>
<gene>
    <name evidence="2" type="ORF">AB0887_07760</name>
</gene>
<organism evidence="2 3">
    <name type="scientific">Streptomyces huasconensis</name>
    <dbReference type="NCBI Taxonomy" id="1854574"/>
    <lineage>
        <taxon>Bacteria</taxon>
        <taxon>Bacillati</taxon>
        <taxon>Actinomycetota</taxon>
        <taxon>Actinomycetes</taxon>
        <taxon>Kitasatosporales</taxon>
        <taxon>Streptomycetaceae</taxon>
        <taxon>Streptomyces</taxon>
    </lineage>
</organism>
<dbReference type="Proteomes" id="UP001553843">
    <property type="component" value="Unassembled WGS sequence"/>
</dbReference>
<name>A0ABV3LQW2_9ACTN</name>
<comment type="caution">
    <text evidence="2">The sequence shown here is derived from an EMBL/GenBank/DDBJ whole genome shotgun (WGS) entry which is preliminary data.</text>
</comment>
<evidence type="ECO:0000313" key="3">
    <source>
        <dbReference type="Proteomes" id="UP001553843"/>
    </source>
</evidence>
<protein>
    <submittedName>
        <fullName evidence="2">Uncharacterized protein</fullName>
    </submittedName>
</protein>
<feature type="region of interest" description="Disordered" evidence="1">
    <location>
        <begin position="136"/>
        <end position="172"/>
    </location>
</feature>
<feature type="compositionally biased region" description="Gly residues" evidence="1">
    <location>
        <begin position="163"/>
        <end position="172"/>
    </location>
</feature>
<dbReference type="EMBL" id="JBEYRS010000002">
    <property type="protein sequence ID" value="MEW2361856.1"/>
    <property type="molecule type" value="Genomic_DNA"/>
</dbReference>
<reference evidence="2 3" key="1">
    <citation type="submission" date="2024-06" db="EMBL/GenBank/DDBJ databases">
        <title>The Natural Products Discovery Center: Release of the First 8490 Sequenced Strains for Exploring Actinobacteria Biosynthetic Diversity.</title>
        <authorList>
            <person name="Kalkreuter E."/>
            <person name="Kautsar S.A."/>
            <person name="Yang D."/>
            <person name="Bader C.D."/>
            <person name="Teijaro C.N."/>
            <person name="Fluegel L."/>
            <person name="Davis C.M."/>
            <person name="Simpson J.R."/>
            <person name="Lauterbach L."/>
            <person name="Steele A.D."/>
            <person name="Gui C."/>
            <person name="Meng S."/>
            <person name="Li G."/>
            <person name="Viehrig K."/>
            <person name="Ye F."/>
            <person name="Su P."/>
            <person name="Kiefer A.F."/>
            <person name="Nichols A."/>
            <person name="Cepeda A.J."/>
            <person name="Yan W."/>
            <person name="Fan B."/>
            <person name="Jiang Y."/>
            <person name="Adhikari A."/>
            <person name="Zheng C.-J."/>
            <person name="Schuster L."/>
            <person name="Cowan T.M."/>
            <person name="Smanski M.J."/>
            <person name="Chevrette M.G."/>
            <person name="De Carvalho L.P.S."/>
            <person name="Shen B."/>
        </authorList>
    </citation>
    <scope>NUCLEOTIDE SEQUENCE [LARGE SCALE GENOMIC DNA]</scope>
    <source>
        <strain evidence="2 3">NPDC047833</strain>
    </source>
</reference>
<evidence type="ECO:0000313" key="2">
    <source>
        <dbReference type="EMBL" id="MEW2361856.1"/>
    </source>
</evidence>
<accession>A0ABV3LQW2</accession>
<keyword evidence="3" id="KW-1185">Reference proteome</keyword>
<evidence type="ECO:0000256" key="1">
    <source>
        <dbReference type="SAM" id="MobiDB-lite"/>
    </source>
</evidence>
<proteinExistence type="predicted"/>